<dbReference type="EMBL" id="JAPDDS010000002">
    <property type="protein sequence ID" value="MCW1884143.1"/>
    <property type="molecule type" value="Genomic_DNA"/>
</dbReference>
<dbReference type="Gene3D" id="3.10.450.50">
    <property type="match status" value="2"/>
</dbReference>
<feature type="domain" description="SnoaL-like" evidence="1">
    <location>
        <begin position="9"/>
        <end position="101"/>
    </location>
</feature>
<dbReference type="InterPro" id="IPR037401">
    <property type="entry name" value="SnoaL-like"/>
</dbReference>
<organism evidence="3 4">
    <name type="scientific">Luteolibacter flavescens</name>
    <dbReference type="NCBI Taxonomy" id="1859460"/>
    <lineage>
        <taxon>Bacteria</taxon>
        <taxon>Pseudomonadati</taxon>
        <taxon>Verrucomicrobiota</taxon>
        <taxon>Verrucomicrobiia</taxon>
        <taxon>Verrucomicrobiales</taxon>
        <taxon>Verrucomicrobiaceae</taxon>
        <taxon>Luteolibacter</taxon>
    </lineage>
</organism>
<dbReference type="Pfam" id="PF13474">
    <property type="entry name" value="SnoaL_3"/>
    <property type="match status" value="1"/>
</dbReference>
<protein>
    <submittedName>
        <fullName evidence="3">Nuclear transport factor 2 family protein</fullName>
    </submittedName>
</protein>
<comment type="caution">
    <text evidence="3">The sequence shown here is derived from an EMBL/GenBank/DDBJ whole genome shotgun (WGS) entry which is preliminary data.</text>
</comment>
<evidence type="ECO:0000259" key="1">
    <source>
        <dbReference type="Pfam" id="PF12680"/>
    </source>
</evidence>
<reference evidence="3 4" key="1">
    <citation type="submission" date="2022-10" db="EMBL/GenBank/DDBJ databases">
        <title>Luteolibacter flavescens strain MCCC 1K03193, whole genome shotgun sequencing project.</title>
        <authorList>
            <person name="Zhao G."/>
            <person name="Shen L."/>
        </authorList>
    </citation>
    <scope>NUCLEOTIDE SEQUENCE [LARGE SCALE GENOMIC DNA]</scope>
    <source>
        <strain evidence="3 4">MCCC 1K03193</strain>
    </source>
</reference>
<accession>A0ABT3FKQ0</accession>
<feature type="domain" description="SnoaL-like" evidence="2">
    <location>
        <begin position="119"/>
        <end position="238"/>
    </location>
</feature>
<dbReference type="SUPFAM" id="SSF54427">
    <property type="entry name" value="NTF2-like"/>
    <property type="match status" value="2"/>
</dbReference>
<dbReference type="InterPro" id="IPR032710">
    <property type="entry name" value="NTF2-like_dom_sf"/>
</dbReference>
<proteinExistence type="predicted"/>
<dbReference type="RefSeq" id="WP_264500102.1">
    <property type="nucleotide sequence ID" value="NZ_JAPDDS010000002.1"/>
</dbReference>
<evidence type="ECO:0000313" key="4">
    <source>
        <dbReference type="Proteomes" id="UP001207930"/>
    </source>
</evidence>
<sequence length="252" mass="28282">MSTRAELTRRCFEAYEKKDRSLIEPILADDFTFSSPIDDRISRESYFARCWPNSKHAGTFGIEKLLEDGDDVVVTYLATDKAGARFRNTEVFTFRGDQVVHVQVYFGSDTAESASREEIESVIARWNDGICRKDVALVAAQVDGDPVGYYLAPPLVADEPLEENLAGWFDTFDGPLHQELRDLQVKASGPVAWAHALAHLNGTKKSGERTDLWFRLTMGLEKSADAWKIRHLHESVPFLMDGSDKAALDLKP</sequence>
<keyword evidence="4" id="KW-1185">Reference proteome</keyword>
<evidence type="ECO:0000313" key="3">
    <source>
        <dbReference type="EMBL" id="MCW1884143.1"/>
    </source>
</evidence>
<dbReference type="Proteomes" id="UP001207930">
    <property type="component" value="Unassembled WGS sequence"/>
</dbReference>
<gene>
    <name evidence="3" type="ORF">OKA04_05335</name>
</gene>
<evidence type="ECO:0000259" key="2">
    <source>
        <dbReference type="Pfam" id="PF13474"/>
    </source>
</evidence>
<dbReference type="Pfam" id="PF12680">
    <property type="entry name" value="SnoaL_2"/>
    <property type="match status" value="1"/>
</dbReference>
<name>A0ABT3FKQ0_9BACT</name>